<evidence type="ECO:0000313" key="3">
    <source>
        <dbReference type="Proteomes" id="UP001208570"/>
    </source>
</evidence>
<dbReference type="CDD" id="cd09270">
    <property type="entry name" value="RNase_H2-B"/>
    <property type="match status" value="1"/>
</dbReference>
<accession>A0AAD9JM96</accession>
<organism evidence="2 3">
    <name type="scientific">Paralvinella palmiformis</name>
    <dbReference type="NCBI Taxonomy" id="53620"/>
    <lineage>
        <taxon>Eukaryota</taxon>
        <taxon>Metazoa</taxon>
        <taxon>Spiralia</taxon>
        <taxon>Lophotrochozoa</taxon>
        <taxon>Annelida</taxon>
        <taxon>Polychaeta</taxon>
        <taxon>Sedentaria</taxon>
        <taxon>Canalipalpata</taxon>
        <taxon>Terebellida</taxon>
        <taxon>Terebelliformia</taxon>
        <taxon>Alvinellidae</taxon>
        <taxon>Paralvinella</taxon>
    </lineage>
</organism>
<dbReference type="Gene3D" id="2.20.25.530">
    <property type="match status" value="1"/>
</dbReference>
<feature type="domain" description="Rnh202 triple barrel" evidence="1">
    <location>
        <begin position="24"/>
        <end position="68"/>
    </location>
</feature>
<reference evidence="2" key="1">
    <citation type="journal article" date="2023" name="Mol. Biol. Evol.">
        <title>Third-Generation Sequencing Reveals the Adaptive Role of the Epigenome in Three Deep-Sea Polychaetes.</title>
        <authorList>
            <person name="Perez M."/>
            <person name="Aroh O."/>
            <person name="Sun Y."/>
            <person name="Lan Y."/>
            <person name="Juniper S.K."/>
            <person name="Young C.R."/>
            <person name="Angers B."/>
            <person name="Qian P.Y."/>
        </authorList>
    </citation>
    <scope>NUCLEOTIDE SEQUENCE</scope>
    <source>
        <strain evidence="2">P08H-3</strain>
    </source>
</reference>
<dbReference type="InterPro" id="IPR040456">
    <property type="entry name" value="RNase_H2_suB"/>
</dbReference>
<dbReference type="PANTHER" id="PTHR13383:SF11">
    <property type="entry name" value="RIBONUCLEASE H2 SUBUNIT B"/>
    <property type="match status" value="1"/>
</dbReference>
<comment type="caution">
    <text evidence="2">The sequence shown here is derived from an EMBL/GenBank/DDBJ whole genome shotgun (WGS) entry which is preliminary data.</text>
</comment>
<evidence type="ECO:0000259" key="1">
    <source>
        <dbReference type="Pfam" id="PF17745"/>
    </source>
</evidence>
<dbReference type="Gene3D" id="1.10.20.120">
    <property type="match status" value="1"/>
</dbReference>
<protein>
    <recommendedName>
        <fullName evidence="1">Rnh202 triple barrel domain-containing protein</fullName>
    </recommendedName>
</protein>
<dbReference type="InterPro" id="IPR041195">
    <property type="entry name" value="Rnh202_N"/>
</dbReference>
<sequence length="223" mass="25625">MSKKHQKSFHNDEQDQWVMVLPEQGCMFLFSSDNKKIFEVLKFNEEYRSWFIGNSVQSDGSLYIPSPVEPMFLALPYLINSAKSGKFMTLEQIIEDSEFPECHRLCSCQGLAKIGQVCEVKDDLLRFAHGIISEYLPVSLSKELQDYLGIKEEVIHEKPDITEPKAKKMKADLTPVEDYCKQNGQKDDKPKMTKLSVAQKKLEKVDKKGMKNISSFFATKNKK</sequence>
<dbReference type="GO" id="GO:0005654">
    <property type="term" value="C:nucleoplasm"/>
    <property type="evidence" value="ECO:0007669"/>
    <property type="project" value="TreeGrafter"/>
</dbReference>
<dbReference type="GO" id="GO:0006401">
    <property type="term" value="P:RNA catabolic process"/>
    <property type="evidence" value="ECO:0007669"/>
    <property type="project" value="TreeGrafter"/>
</dbReference>
<evidence type="ECO:0000313" key="2">
    <source>
        <dbReference type="EMBL" id="KAK2155684.1"/>
    </source>
</evidence>
<dbReference type="EMBL" id="JAODUP010000233">
    <property type="protein sequence ID" value="KAK2155684.1"/>
    <property type="molecule type" value="Genomic_DNA"/>
</dbReference>
<gene>
    <name evidence="2" type="ORF">LSH36_233g01010</name>
</gene>
<name>A0AAD9JM96_9ANNE</name>
<dbReference type="AlphaFoldDB" id="A0AAD9JM96"/>
<dbReference type="GO" id="GO:0032299">
    <property type="term" value="C:ribonuclease H2 complex"/>
    <property type="evidence" value="ECO:0007669"/>
    <property type="project" value="InterPro"/>
</dbReference>
<dbReference type="Proteomes" id="UP001208570">
    <property type="component" value="Unassembled WGS sequence"/>
</dbReference>
<dbReference type="Pfam" id="PF17745">
    <property type="entry name" value="Ydr279_N"/>
    <property type="match status" value="1"/>
</dbReference>
<proteinExistence type="predicted"/>
<dbReference type="PANTHER" id="PTHR13383">
    <property type="entry name" value="RIBONUCLEASE H2 SUBUNIT B"/>
    <property type="match status" value="1"/>
</dbReference>
<keyword evidence="3" id="KW-1185">Reference proteome</keyword>